<proteinExistence type="predicted"/>
<evidence type="ECO:0000256" key="4">
    <source>
        <dbReference type="ARBA" id="ARBA00023136"/>
    </source>
</evidence>
<dbReference type="InterPro" id="IPR011547">
    <property type="entry name" value="SLC26A/SulP_dom"/>
</dbReference>
<keyword evidence="2 5" id="KW-0812">Transmembrane</keyword>
<feature type="transmembrane region" description="Helical" evidence="5">
    <location>
        <begin position="369"/>
        <end position="388"/>
    </location>
</feature>
<feature type="domain" description="SLC26A/SulP transporter" evidence="6">
    <location>
        <begin position="33"/>
        <end position="405"/>
    </location>
</feature>
<feature type="transmembrane region" description="Helical" evidence="5">
    <location>
        <begin position="73"/>
        <end position="95"/>
    </location>
</feature>
<organism evidence="7">
    <name type="scientific">Phaeomonas parva</name>
    <dbReference type="NCBI Taxonomy" id="124430"/>
    <lineage>
        <taxon>Eukaryota</taxon>
        <taxon>Sar</taxon>
        <taxon>Stramenopiles</taxon>
        <taxon>Ochrophyta</taxon>
        <taxon>Pinguiophyceae</taxon>
        <taxon>Pinguiochrysidales</taxon>
        <taxon>Pinguiochrysidaceae</taxon>
        <taxon>Phaeomonas</taxon>
    </lineage>
</organism>
<evidence type="ECO:0000256" key="2">
    <source>
        <dbReference type="ARBA" id="ARBA00022692"/>
    </source>
</evidence>
<dbReference type="InterPro" id="IPR001902">
    <property type="entry name" value="SLC26A/SulP_fam"/>
</dbReference>
<dbReference type="GO" id="GO:0016020">
    <property type="term" value="C:membrane"/>
    <property type="evidence" value="ECO:0007669"/>
    <property type="project" value="UniProtKB-SubCell"/>
</dbReference>
<dbReference type="EMBL" id="HBGJ01011367">
    <property type="protein sequence ID" value="CAD9248758.1"/>
    <property type="molecule type" value="Transcribed_RNA"/>
</dbReference>
<dbReference type="AlphaFoldDB" id="A0A6U4EDN8"/>
<keyword evidence="4 5" id="KW-0472">Membrane</keyword>
<reference evidence="7" key="1">
    <citation type="submission" date="2021-01" db="EMBL/GenBank/DDBJ databases">
        <authorList>
            <person name="Corre E."/>
            <person name="Pelletier E."/>
            <person name="Niang G."/>
            <person name="Scheremetjew M."/>
            <person name="Finn R."/>
            <person name="Kale V."/>
            <person name="Holt S."/>
            <person name="Cochrane G."/>
            <person name="Meng A."/>
            <person name="Brown T."/>
            <person name="Cohen L."/>
        </authorList>
    </citation>
    <scope>NUCLEOTIDE SEQUENCE</scope>
    <source>
        <strain evidence="7">CCMP2877</strain>
    </source>
</reference>
<feature type="transmembrane region" description="Helical" evidence="5">
    <location>
        <begin position="242"/>
        <end position="263"/>
    </location>
</feature>
<dbReference type="PANTHER" id="PTHR11814">
    <property type="entry name" value="SULFATE TRANSPORTER"/>
    <property type="match status" value="1"/>
</dbReference>
<feature type="transmembrane region" description="Helical" evidence="5">
    <location>
        <begin position="422"/>
        <end position="449"/>
    </location>
</feature>
<name>A0A6U4EDN8_9STRA</name>
<feature type="transmembrane region" description="Helical" evidence="5">
    <location>
        <begin position="394"/>
        <end position="415"/>
    </location>
</feature>
<comment type="subcellular location">
    <subcellularLocation>
        <location evidence="1">Membrane</location>
        <topology evidence="1">Multi-pass membrane protein</topology>
    </subcellularLocation>
</comment>
<sequence length="483" mass="50127">MVASTVVVQAEEHDDDAAPSSGVSALTRRALSLTGDVIAGVTMATVGVPQLVACSELSGLPGYRGLLSAGLPMLAFGLTTGHPWLCVGVTSVSALMTKENLDGEDYTEAHGVDAYVRLVSVFSLVTGALCILFAYGGLGEVAREMPKAVAAGFTWGASVTIVSIQAPDVLFGHGRSFVAAAAREHLVAPPTFLKGFGTLLKLAWSMVHVELWNIHTMCFAAVTLFVLLHGRPYLPKACPKGSEVLLITALATMCSAAISYRSYGGVVGEVPGSGGDGGQHSLAVPTYPLPLYRIPGLLLSAALCAMVNFTQTVSICASFEEAGVSWGARRELFAQGASCVVAGMTGSPPMSASLSRSEVQKTLGTSTRATAIVNGLILVFLLPAAGLLEHTPKAVLASIIIASIIKKVFLPVGLLELRGQDALIGWVTGATVALATPTIGLIVGLIVGLGLERLAAVLPAVRARFGWHDTRREQAVRTEEVSA</sequence>
<evidence type="ECO:0000313" key="8">
    <source>
        <dbReference type="EMBL" id="CAD9248758.1"/>
    </source>
</evidence>
<protein>
    <recommendedName>
        <fullName evidence="6">SLC26A/SulP transporter domain-containing protein</fullName>
    </recommendedName>
</protein>
<evidence type="ECO:0000259" key="6">
    <source>
        <dbReference type="Pfam" id="PF00916"/>
    </source>
</evidence>
<evidence type="ECO:0000256" key="3">
    <source>
        <dbReference type="ARBA" id="ARBA00022989"/>
    </source>
</evidence>
<dbReference type="Pfam" id="PF00916">
    <property type="entry name" value="Sulfate_transp"/>
    <property type="match status" value="1"/>
</dbReference>
<evidence type="ECO:0000313" key="7">
    <source>
        <dbReference type="EMBL" id="CAD9248757.1"/>
    </source>
</evidence>
<evidence type="ECO:0000256" key="5">
    <source>
        <dbReference type="SAM" id="Phobius"/>
    </source>
</evidence>
<feature type="transmembrane region" description="Helical" evidence="5">
    <location>
        <begin position="291"/>
        <end position="309"/>
    </location>
</feature>
<feature type="transmembrane region" description="Helical" evidence="5">
    <location>
        <begin position="211"/>
        <end position="230"/>
    </location>
</feature>
<feature type="transmembrane region" description="Helical" evidence="5">
    <location>
        <begin position="115"/>
        <end position="136"/>
    </location>
</feature>
<dbReference type="EMBL" id="HBGJ01011366">
    <property type="protein sequence ID" value="CAD9248757.1"/>
    <property type="molecule type" value="Transcribed_RNA"/>
</dbReference>
<keyword evidence="3 5" id="KW-1133">Transmembrane helix</keyword>
<accession>A0A6U4EDN8</accession>
<evidence type="ECO:0000256" key="1">
    <source>
        <dbReference type="ARBA" id="ARBA00004141"/>
    </source>
</evidence>
<dbReference type="GO" id="GO:0055085">
    <property type="term" value="P:transmembrane transport"/>
    <property type="evidence" value="ECO:0007669"/>
    <property type="project" value="InterPro"/>
</dbReference>
<gene>
    <name evidence="7" type="ORF">PPAR1163_LOCUS7117</name>
    <name evidence="8" type="ORF">PPAR1163_LOCUS7118</name>
</gene>